<name>A0ABW3DMU7_9ACTN</name>
<proteinExistence type="predicted"/>
<accession>A0ABW3DMU7</accession>
<protein>
    <submittedName>
        <fullName evidence="1">Uncharacterized protein</fullName>
    </submittedName>
</protein>
<dbReference type="Proteomes" id="UP001597024">
    <property type="component" value="Unassembled WGS sequence"/>
</dbReference>
<reference evidence="2" key="1">
    <citation type="journal article" date="2019" name="Int. J. Syst. Evol. Microbiol.">
        <title>The Global Catalogue of Microorganisms (GCM) 10K type strain sequencing project: providing services to taxonomists for standard genome sequencing and annotation.</title>
        <authorList>
            <consortium name="The Broad Institute Genomics Platform"/>
            <consortium name="The Broad Institute Genome Sequencing Center for Infectious Disease"/>
            <person name="Wu L."/>
            <person name="Ma J."/>
        </authorList>
    </citation>
    <scope>NUCLEOTIDE SEQUENCE [LARGE SCALE GENOMIC DNA]</scope>
    <source>
        <strain evidence="2">CCUG 62974</strain>
    </source>
</reference>
<evidence type="ECO:0000313" key="1">
    <source>
        <dbReference type="EMBL" id="MFD0884611.1"/>
    </source>
</evidence>
<dbReference type="EMBL" id="JBHTHX010000196">
    <property type="protein sequence ID" value="MFD0884611.1"/>
    <property type="molecule type" value="Genomic_DNA"/>
</dbReference>
<comment type="caution">
    <text evidence="1">The sequence shown here is derived from an EMBL/GenBank/DDBJ whole genome shotgun (WGS) entry which is preliminary data.</text>
</comment>
<organism evidence="1 2">
    <name type="scientific">Streptosporangium algeriense</name>
    <dbReference type="NCBI Taxonomy" id="1682748"/>
    <lineage>
        <taxon>Bacteria</taxon>
        <taxon>Bacillati</taxon>
        <taxon>Actinomycetota</taxon>
        <taxon>Actinomycetes</taxon>
        <taxon>Streptosporangiales</taxon>
        <taxon>Streptosporangiaceae</taxon>
        <taxon>Streptosporangium</taxon>
    </lineage>
</organism>
<sequence>MSTPRLTVSQLLASAPTSRYMAELAAAAEYGVKGIFRDADDTLEVRVYTAPTGAAPWDRQQATRKAEAARRHQIDRGLLDDAHLVTRVPGGAWRPAIAA</sequence>
<evidence type="ECO:0000313" key="2">
    <source>
        <dbReference type="Proteomes" id="UP001597024"/>
    </source>
</evidence>
<gene>
    <name evidence="1" type="ORF">ACFQ08_08600</name>
</gene>
<keyword evidence="2" id="KW-1185">Reference proteome</keyword>